<keyword evidence="1" id="KW-0472">Membrane</keyword>
<dbReference type="InterPro" id="IPR024078">
    <property type="entry name" value="LmbE-like_dom_sf"/>
</dbReference>
<keyword evidence="1" id="KW-1133">Transmembrane helix</keyword>
<dbReference type="EMBL" id="CP076135">
    <property type="protein sequence ID" value="QWG20533.1"/>
    <property type="molecule type" value="Genomic_DNA"/>
</dbReference>
<dbReference type="RefSeq" id="WP_215615999.1">
    <property type="nucleotide sequence ID" value="NZ_CP076135.1"/>
</dbReference>
<dbReference type="Gene3D" id="3.40.50.10320">
    <property type="entry name" value="LmbE-like"/>
    <property type="match status" value="1"/>
</dbReference>
<feature type="transmembrane region" description="Helical" evidence="1">
    <location>
        <begin position="17"/>
        <end position="39"/>
    </location>
</feature>
<keyword evidence="1" id="KW-0812">Transmembrane</keyword>
<dbReference type="AlphaFoldDB" id="A0A975RUZ2"/>
<name>A0A975RUZ2_9BRAD</name>
<accession>A0A975RUZ2</accession>
<protein>
    <submittedName>
        <fullName evidence="2">PIG-L family deacetylase</fullName>
    </submittedName>
</protein>
<evidence type="ECO:0000256" key="1">
    <source>
        <dbReference type="SAM" id="Phobius"/>
    </source>
</evidence>
<evidence type="ECO:0000313" key="3">
    <source>
        <dbReference type="Proteomes" id="UP000680805"/>
    </source>
</evidence>
<dbReference type="KEGG" id="bsei:KMZ68_12240"/>
<reference evidence="2" key="1">
    <citation type="submission" date="2021-06" db="EMBL/GenBank/DDBJ databases">
        <title>Bradyrhizobium sp. S2-11-2 Genome sequencing.</title>
        <authorList>
            <person name="Jin L."/>
        </authorList>
    </citation>
    <scope>NUCLEOTIDE SEQUENCE</scope>
    <source>
        <strain evidence="2">S2-11-2</strain>
    </source>
</reference>
<evidence type="ECO:0000313" key="2">
    <source>
        <dbReference type="EMBL" id="QWG20533.1"/>
    </source>
</evidence>
<organism evidence="2 3">
    <name type="scientific">Bradyrhizobium sediminis</name>
    <dbReference type="NCBI Taxonomy" id="2840469"/>
    <lineage>
        <taxon>Bacteria</taxon>
        <taxon>Pseudomonadati</taxon>
        <taxon>Pseudomonadota</taxon>
        <taxon>Alphaproteobacteria</taxon>
        <taxon>Hyphomicrobiales</taxon>
        <taxon>Nitrobacteraceae</taxon>
        <taxon>Bradyrhizobium</taxon>
    </lineage>
</organism>
<proteinExistence type="predicted"/>
<gene>
    <name evidence="2" type="ORF">KMZ68_12240</name>
</gene>
<dbReference type="Proteomes" id="UP000680805">
    <property type="component" value="Chromosome"/>
</dbReference>
<sequence length="333" mass="36090">MPDIGCLPVAARELEMVILRLIVNACLAGAMLAGAPALAAEAARPNKVSFYFAAHEDDWQLFMNPSAFHDVIDGAAKTIFIHVTAGDAGLGIGSGDRKHPYYLARENGAEQAVRFMADANHVPVSRAASSMSFNGHLIFRVSYRNTESYFLRVPDGNPAGSGYSRTGFQSLKRLADGVNDTLAAVDGTAAYHGWSDLVETLRAIIDYESEQAGLVQINIPELDPRINPEDHSDHLMTAKAAIDAARHLPCVRRVSYVDYASSRLPENLDLQQRDMESSVFAVTLAGVQALGHGTSWHHYDKSYVGRNYFRVQEPTGSCAAPATEIATRGAAQN</sequence>